<gene>
    <name evidence="4" type="primary">LOC108074371</name>
</gene>
<dbReference type="GeneID" id="108074371"/>
<organism evidence="3 4">
    <name type="scientific">Drosophila kikkawai</name>
    <name type="common">Fruit fly</name>
    <dbReference type="NCBI Taxonomy" id="30033"/>
    <lineage>
        <taxon>Eukaryota</taxon>
        <taxon>Metazoa</taxon>
        <taxon>Ecdysozoa</taxon>
        <taxon>Arthropoda</taxon>
        <taxon>Hexapoda</taxon>
        <taxon>Insecta</taxon>
        <taxon>Pterygota</taxon>
        <taxon>Neoptera</taxon>
        <taxon>Endopterygota</taxon>
        <taxon>Diptera</taxon>
        <taxon>Brachycera</taxon>
        <taxon>Muscomorpha</taxon>
        <taxon>Ephydroidea</taxon>
        <taxon>Drosophilidae</taxon>
        <taxon>Drosophila</taxon>
        <taxon>Sophophora</taxon>
    </lineage>
</organism>
<name>A0A6P4IDY0_DROKI</name>
<dbReference type="PROSITE" id="PS51257">
    <property type="entry name" value="PROKAR_LIPOPROTEIN"/>
    <property type="match status" value="1"/>
</dbReference>
<keyword evidence="3" id="KW-1185">Reference proteome</keyword>
<dbReference type="Pfam" id="PF05267">
    <property type="entry name" value="DUF725"/>
    <property type="match status" value="1"/>
</dbReference>
<accession>A0A6P4IDY0</accession>
<dbReference type="Proteomes" id="UP001652661">
    <property type="component" value="Chromosome 3R"/>
</dbReference>
<proteinExistence type="predicted"/>
<reference evidence="4" key="1">
    <citation type="submission" date="2025-08" db="UniProtKB">
        <authorList>
            <consortium name="RefSeq"/>
        </authorList>
    </citation>
    <scope>IDENTIFICATION</scope>
    <source>
        <strain evidence="4">14028-0561.14</strain>
        <tissue evidence="4">Whole fly</tissue>
    </source>
</reference>
<feature type="signal peptide" evidence="1">
    <location>
        <begin position="1"/>
        <end position="17"/>
    </location>
</feature>
<dbReference type="AlphaFoldDB" id="A0A6P4IDY0"/>
<evidence type="ECO:0000313" key="4">
    <source>
        <dbReference type="RefSeq" id="XP_017021884.1"/>
    </source>
</evidence>
<protein>
    <recommendedName>
        <fullName evidence="2">Protein TsetseEP domain-containing protein</fullName>
    </recommendedName>
</protein>
<keyword evidence="1" id="KW-0732">Signal</keyword>
<dbReference type="InterPro" id="IPR007931">
    <property type="entry name" value="TsetseEP"/>
</dbReference>
<feature type="chain" id="PRO_5028132336" description="Protein TsetseEP domain-containing protein" evidence="1">
    <location>
        <begin position="18"/>
        <end position="199"/>
    </location>
</feature>
<dbReference type="RefSeq" id="XP_017021884.1">
    <property type="nucleotide sequence ID" value="XM_017166395.2"/>
</dbReference>
<dbReference type="OrthoDB" id="8054395at2759"/>
<evidence type="ECO:0000256" key="1">
    <source>
        <dbReference type="SAM" id="SignalP"/>
    </source>
</evidence>
<sequence>MFFKTLTIFLAIGAACGSAVPAAFEITEETTLTDFLLNSPALRSGETFNAACFDYYLPVLKGHADQMDTDFGVCDDNYSNAFVLIDGSYTYARDELKESVRSSCGSLVLCDAEKTNLDAFGCLANSGPSSSKDLTGVSDQAADRRTSLLAEVDGIAKTLSECQLGAQRKYRANHAQSLEEMNGCLADPEWDYPTTVSVL</sequence>
<feature type="domain" description="Protein TsetseEP" evidence="2">
    <location>
        <begin position="50"/>
        <end position="168"/>
    </location>
</feature>
<evidence type="ECO:0000313" key="3">
    <source>
        <dbReference type="Proteomes" id="UP001652661"/>
    </source>
</evidence>
<dbReference type="OMA" id="AEFCVNY"/>
<evidence type="ECO:0000259" key="2">
    <source>
        <dbReference type="Pfam" id="PF05267"/>
    </source>
</evidence>